<feature type="compositionally biased region" description="Basic and acidic residues" evidence="1">
    <location>
        <begin position="344"/>
        <end position="362"/>
    </location>
</feature>
<name>A0ABQ8KPN7_9APHY</name>
<dbReference type="GeneID" id="72002141"/>
<dbReference type="EMBL" id="JADCUA010000004">
    <property type="protein sequence ID" value="KAH9840577.1"/>
    <property type="molecule type" value="Genomic_DNA"/>
</dbReference>
<feature type="transmembrane region" description="Helical" evidence="2">
    <location>
        <begin position="130"/>
        <end position="149"/>
    </location>
</feature>
<keyword evidence="2" id="KW-1133">Transmembrane helix</keyword>
<proteinExistence type="predicted"/>
<dbReference type="InterPro" id="IPR045340">
    <property type="entry name" value="DUF6533"/>
</dbReference>
<feature type="transmembrane region" description="Helical" evidence="2">
    <location>
        <begin position="264"/>
        <end position="284"/>
    </location>
</feature>
<evidence type="ECO:0000259" key="3">
    <source>
        <dbReference type="Pfam" id="PF20151"/>
    </source>
</evidence>
<evidence type="ECO:0000313" key="5">
    <source>
        <dbReference type="Proteomes" id="UP000814176"/>
    </source>
</evidence>
<protein>
    <recommendedName>
        <fullName evidence="3">DUF6533 domain-containing protein</fullName>
    </recommendedName>
</protein>
<dbReference type="Proteomes" id="UP000814176">
    <property type="component" value="Unassembled WGS sequence"/>
</dbReference>
<organism evidence="4 5">
    <name type="scientific">Rhodofomes roseus</name>
    <dbReference type="NCBI Taxonomy" id="34475"/>
    <lineage>
        <taxon>Eukaryota</taxon>
        <taxon>Fungi</taxon>
        <taxon>Dikarya</taxon>
        <taxon>Basidiomycota</taxon>
        <taxon>Agaricomycotina</taxon>
        <taxon>Agaricomycetes</taxon>
        <taxon>Polyporales</taxon>
        <taxon>Rhodofomes</taxon>
    </lineage>
</organism>
<accession>A0ABQ8KPN7</accession>
<keyword evidence="5" id="KW-1185">Reference proteome</keyword>
<dbReference type="RefSeq" id="XP_047782043.1">
    <property type="nucleotide sequence ID" value="XM_047921409.1"/>
</dbReference>
<feature type="transmembrane region" description="Helical" evidence="2">
    <location>
        <begin position="199"/>
        <end position="216"/>
    </location>
</feature>
<evidence type="ECO:0000256" key="2">
    <source>
        <dbReference type="SAM" id="Phobius"/>
    </source>
</evidence>
<keyword evidence="2" id="KW-0472">Membrane</keyword>
<keyword evidence="2" id="KW-0812">Transmembrane</keyword>
<feature type="transmembrane region" description="Helical" evidence="2">
    <location>
        <begin position="101"/>
        <end position="118"/>
    </location>
</feature>
<gene>
    <name evidence="4" type="ORF">C8Q71DRAFT_721107</name>
</gene>
<evidence type="ECO:0000256" key="1">
    <source>
        <dbReference type="SAM" id="MobiDB-lite"/>
    </source>
</evidence>
<feature type="transmembrane region" description="Helical" evidence="2">
    <location>
        <begin position="169"/>
        <end position="192"/>
    </location>
</feature>
<sequence length="362" mass="39059">MRSSADFAVSSFSVLQGVSAIAVVAVRTTIYRITPNALRRIGKTGNSGACIQLMTSSINPCKHGASGLGDKIYSYEHVNMSTATINVMDDSIASDSVATEYLFTAFAMMICYDYVLCLGHEVELFWNKKVLGSSVIFFANRYSLLVYGLSCFLQVHLSTTSMSCKTIDLIFYIANMLLFAIAPIFGALRAYAISNGNKLIGSAVLMTGMVPTIVNLDVPTLATRSSVENGHTVDQLGSTGRTLLFMNLMELAVRSLVNVSTTSVAYTSFMAIPVSSILISHFLVNLQQLSCQDYQLGSRPETSTSHNFSDPVFNSIVGSMGADLEFTTLSASMDAPENANGEPEEAHQSTDKPAEEMSVHEA</sequence>
<comment type="caution">
    <text evidence="4">The sequence shown here is derived from an EMBL/GenBank/DDBJ whole genome shotgun (WGS) entry which is preliminary data.</text>
</comment>
<feature type="region of interest" description="Disordered" evidence="1">
    <location>
        <begin position="332"/>
        <end position="362"/>
    </location>
</feature>
<reference evidence="4 5" key="1">
    <citation type="journal article" date="2021" name="Environ. Microbiol.">
        <title>Gene family expansions and transcriptome signatures uncover fungal adaptations to wood decay.</title>
        <authorList>
            <person name="Hage H."/>
            <person name="Miyauchi S."/>
            <person name="Viragh M."/>
            <person name="Drula E."/>
            <person name="Min B."/>
            <person name="Chaduli D."/>
            <person name="Navarro D."/>
            <person name="Favel A."/>
            <person name="Norest M."/>
            <person name="Lesage-Meessen L."/>
            <person name="Balint B."/>
            <person name="Merenyi Z."/>
            <person name="de Eugenio L."/>
            <person name="Morin E."/>
            <person name="Martinez A.T."/>
            <person name="Baldrian P."/>
            <person name="Stursova M."/>
            <person name="Martinez M.J."/>
            <person name="Novotny C."/>
            <person name="Magnuson J.K."/>
            <person name="Spatafora J.W."/>
            <person name="Maurice S."/>
            <person name="Pangilinan J."/>
            <person name="Andreopoulos W."/>
            <person name="LaButti K."/>
            <person name="Hundley H."/>
            <person name="Na H."/>
            <person name="Kuo A."/>
            <person name="Barry K."/>
            <person name="Lipzen A."/>
            <person name="Henrissat B."/>
            <person name="Riley R."/>
            <person name="Ahrendt S."/>
            <person name="Nagy L.G."/>
            <person name="Grigoriev I.V."/>
            <person name="Martin F."/>
            <person name="Rosso M.N."/>
        </authorList>
    </citation>
    <scope>NUCLEOTIDE SEQUENCE [LARGE SCALE GENOMIC DNA]</scope>
    <source>
        <strain evidence="4 5">CIRM-BRFM 1785</strain>
    </source>
</reference>
<feature type="domain" description="DUF6533" evidence="3">
    <location>
        <begin position="101"/>
        <end position="145"/>
    </location>
</feature>
<dbReference type="Pfam" id="PF20151">
    <property type="entry name" value="DUF6533"/>
    <property type="match status" value="1"/>
</dbReference>
<evidence type="ECO:0000313" key="4">
    <source>
        <dbReference type="EMBL" id="KAH9840577.1"/>
    </source>
</evidence>